<protein>
    <submittedName>
        <fullName evidence="1">Uncharacterized protein</fullName>
    </submittedName>
</protein>
<dbReference type="RefSeq" id="WP_133154074.1">
    <property type="nucleotide sequence ID" value="NZ_AP025493.1"/>
</dbReference>
<evidence type="ECO:0000313" key="2">
    <source>
        <dbReference type="Proteomes" id="UP000322521"/>
    </source>
</evidence>
<sequence>MDTELNDRGISTMAFHVPKEPFNAYSFRECSFYINYLNQALNQDTFQSVEGFSSVQECLNALRQELSYLEKNGKINSNHIKKMKTDFQNCQLSGEDFLWLHNSDERFCNWVWCYLREQSKIFDRIKFRDQLRRGNSNKIKLHDFGLDLDIGRNFDGLSHDAFKPMSNNFTARKSNIIDSFRSSELELSQQRKVIQTLLNTWESILEDTRMSAWLEENQTAQSNWSWKYIKDTGYRLQSKVWSVSSEQDKRAAIVAIFDMLHDKPDRKSLLIGKMKRAWSQKKFRDKCNGKRPYSVSMTDRTKKRLMWLVEQEDSSINEIIKNLIDMRFEQLK</sequence>
<dbReference type="OrthoDB" id="6713157at2"/>
<dbReference type="AlphaFoldDB" id="A0A5M9P2I1"/>
<name>A0A5M9P2I1_9VIBR</name>
<evidence type="ECO:0000313" key="1">
    <source>
        <dbReference type="EMBL" id="KAA8679456.1"/>
    </source>
</evidence>
<reference evidence="1 2" key="1">
    <citation type="submission" date="2019-09" db="EMBL/GenBank/DDBJ databases">
        <title>Draft genome sequence of various Type strains from the CCUG.</title>
        <authorList>
            <person name="Pineiro-Iglesias B."/>
            <person name="Tunovic T."/>
            <person name="Unosson C."/>
            <person name="Inganas E."/>
            <person name="Ohlen M."/>
            <person name="Cardew S."/>
            <person name="Jensie-Markopoulos S."/>
            <person name="Salva-Serra F."/>
            <person name="Jaen-Luchoro D."/>
            <person name="Karlsson R."/>
            <person name="Svensson-Stadler L."/>
            <person name="Chun J."/>
            <person name="Moore E."/>
        </authorList>
    </citation>
    <scope>NUCLEOTIDE SEQUENCE [LARGE SCALE GENOMIC DNA]</scope>
    <source>
        <strain evidence="1 2">CCUG 56969T</strain>
    </source>
</reference>
<proteinExistence type="predicted"/>
<accession>A0A5M9P2I1</accession>
<keyword evidence="2" id="KW-1185">Reference proteome</keyword>
<dbReference type="Proteomes" id="UP000322521">
    <property type="component" value="Unassembled WGS sequence"/>
</dbReference>
<dbReference type="EMBL" id="VXJS01000002">
    <property type="protein sequence ID" value="KAA8679456.1"/>
    <property type="molecule type" value="Genomic_DNA"/>
</dbReference>
<organism evidence="1 2">
    <name type="scientific">Vibrio gigantis</name>
    <dbReference type="NCBI Taxonomy" id="296199"/>
    <lineage>
        <taxon>Bacteria</taxon>
        <taxon>Pseudomonadati</taxon>
        <taxon>Pseudomonadota</taxon>
        <taxon>Gammaproteobacteria</taxon>
        <taxon>Vibrionales</taxon>
        <taxon>Vibrionaceae</taxon>
        <taxon>Vibrio</taxon>
    </lineage>
</organism>
<comment type="caution">
    <text evidence="1">The sequence shown here is derived from an EMBL/GenBank/DDBJ whole genome shotgun (WGS) entry which is preliminary data.</text>
</comment>
<gene>
    <name evidence="1" type="ORF">F4W18_04220</name>
</gene>